<reference evidence="4" key="1">
    <citation type="submission" date="2025-08" db="UniProtKB">
        <authorList>
            <consortium name="RefSeq"/>
        </authorList>
    </citation>
    <scope>IDENTIFICATION</scope>
</reference>
<feature type="compositionally biased region" description="Polar residues" evidence="1">
    <location>
        <begin position="1000"/>
        <end position="1011"/>
    </location>
</feature>
<feature type="region of interest" description="Disordered" evidence="1">
    <location>
        <begin position="966"/>
        <end position="1026"/>
    </location>
</feature>
<feature type="compositionally biased region" description="Low complexity" evidence="1">
    <location>
        <begin position="972"/>
        <end position="989"/>
    </location>
</feature>
<dbReference type="PANTHER" id="PTHR10825:SF29">
    <property type="entry name" value="POLYCOMB GROUP RING FINGER PROTEIN 1"/>
    <property type="match status" value="1"/>
</dbReference>
<feature type="domain" description="RAWUL" evidence="2">
    <location>
        <begin position="62"/>
        <end position="127"/>
    </location>
</feature>
<gene>
    <name evidence="4" type="primary">LOC107268368</name>
</gene>
<feature type="region of interest" description="Disordered" evidence="1">
    <location>
        <begin position="753"/>
        <end position="777"/>
    </location>
</feature>
<protein>
    <submittedName>
        <fullName evidence="4">Uncharacterized protein LOC107268368</fullName>
    </submittedName>
</protein>
<dbReference type="PANTHER" id="PTHR10825">
    <property type="entry name" value="RING FINGER DOMAIN-CONTAINING, POLYCOMB GROUP COMPONENT"/>
    <property type="match status" value="1"/>
</dbReference>
<proteinExistence type="predicted"/>
<dbReference type="GO" id="GO:0035102">
    <property type="term" value="C:PRC1 complex"/>
    <property type="evidence" value="ECO:0007669"/>
    <property type="project" value="TreeGrafter"/>
</dbReference>
<dbReference type="CDD" id="cd17082">
    <property type="entry name" value="RAWUL_PCGF2_like"/>
    <property type="match status" value="1"/>
</dbReference>
<evidence type="ECO:0000256" key="1">
    <source>
        <dbReference type="SAM" id="MobiDB-lite"/>
    </source>
</evidence>
<evidence type="ECO:0000259" key="2">
    <source>
        <dbReference type="Pfam" id="PF16207"/>
    </source>
</evidence>
<feature type="region of interest" description="Disordered" evidence="1">
    <location>
        <begin position="507"/>
        <end position="537"/>
    </location>
</feature>
<sequence length="1057" mass="114870">MADSTSSEQRGEDVSGRLIFAPEDAVSLSLEYLPPGTDPLNILCNQTDIDQVQNVTSLSTRRYLQCPALVTIAHLKKFLALKYSVDMTHNTIEICHRRAPLPENWTLMDVAYIYAWKRNAPMRFFYRVAQEEQRLEAPPYDRPSTPGPGASLPPTEVSILSEDVNNLSNISSNVDLTKSDLKIRKLSTNDSNISSEERNISSINHVFQNVIGSDLEESSVLNDNHNLSDKIDELEKSASGEVDNLKSDMISQIKDISSGGSVHIHKLKYKETTKTDVCERTGTNDLRNEAVLSNKTNNDALISSANITTGLSCKNVQEDGMEIKCSVKSPIKILKNSDGGYEVLRGPSVVTNIDDQANNPNLKTAVTLGNGKNFNGVKINSKQYSSGPNRSKKPKVISNILLRCGQVDRDSTSGILQQLQKDKINKGKDTKVGTIEILEKAEEVEKSKKIEKPENENRRKVTFVDTLTLFKTDGEIKSVLKKSPDHPDKKQFLQSFQLTVKNCKSEAGLPASNTDTSKPAGKSIFANNSPKLDYSDDKNINKDETAKSDMKLPSSPIRVAVGVLDDGNIPKGAVKRKCPPGLPIFDIKRRRRAQGSSPRKTPLIALIKSSQKAPDVVSSTNICGRVESGPMTGVVTEKFTPMLSNDTRNLLDGCGLNIPASLSITLTAPKSPGGSIVPEQSGPNDSHTIHGKVNPSITLNDRSVDPLVLKALKSGQIRMPTSTRPKVKPGEPKSITKKRDHDVRDVLDLSGKKGEVTGKKTGIHPLRIPQPVSKQKGKPICREAGQFVTLTGGQRFYRTPPGSLTPAAHRVDVPIPSRMPVYAPSCLTSPRSNNLSSVFPSLQSLYALSQAPNLQQFQIDSRMQNLKNEGFPSPSKSHLAAQCPPVKPARSSIAPLAVPIIKQTNESPSRHRLMSSTKSLLNTGTTTEDVSTLEIKITTCANKDNQCLSSPTIIGTVSSDHIIQDAASPRVSSTASPSPPLNANSSANSETVFDEEEKSSNIVEKNNSMEEVSSSKNPVSPDSSSVVTEILPLSFSDQDVLSDSITLKSKSNNACTS</sequence>
<dbReference type="InterPro" id="IPR032443">
    <property type="entry name" value="RAWUL"/>
</dbReference>
<accession>A0AAJ7BX69</accession>
<organism evidence="3 4">
    <name type="scientific">Cephus cinctus</name>
    <name type="common">Wheat stem sawfly</name>
    <dbReference type="NCBI Taxonomy" id="211228"/>
    <lineage>
        <taxon>Eukaryota</taxon>
        <taxon>Metazoa</taxon>
        <taxon>Ecdysozoa</taxon>
        <taxon>Arthropoda</taxon>
        <taxon>Hexapoda</taxon>
        <taxon>Insecta</taxon>
        <taxon>Pterygota</taxon>
        <taxon>Neoptera</taxon>
        <taxon>Endopterygota</taxon>
        <taxon>Hymenoptera</taxon>
        <taxon>Cephoidea</taxon>
        <taxon>Cephidae</taxon>
        <taxon>Cephus</taxon>
    </lineage>
</organism>
<feature type="compositionally biased region" description="Low complexity" evidence="1">
    <location>
        <begin position="1012"/>
        <end position="1026"/>
    </location>
</feature>
<dbReference type="Pfam" id="PF16207">
    <property type="entry name" value="RAWUL"/>
    <property type="match status" value="1"/>
</dbReference>
<dbReference type="GO" id="GO:1990841">
    <property type="term" value="F:promoter-specific chromatin binding"/>
    <property type="evidence" value="ECO:0007669"/>
    <property type="project" value="TreeGrafter"/>
</dbReference>
<dbReference type="Gene3D" id="3.10.20.90">
    <property type="entry name" value="Phosphatidylinositol 3-kinase Catalytic Subunit, Chain A, domain 1"/>
    <property type="match status" value="1"/>
</dbReference>
<evidence type="ECO:0000313" key="3">
    <source>
        <dbReference type="Proteomes" id="UP000694920"/>
    </source>
</evidence>
<evidence type="ECO:0000313" key="4">
    <source>
        <dbReference type="RefSeq" id="XP_015596567.1"/>
    </source>
</evidence>
<name>A0AAJ7BX69_CEPCN</name>
<dbReference type="GO" id="GO:0000122">
    <property type="term" value="P:negative regulation of transcription by RNA polymerase II"/>
    <property type="evidence" value="ECO:0007669"/>
    <property type="project" value="TreeGrafter"/>
</dbReference>
<dbReference type="RefSeq" id="XP_015596567.1">
    <property type="nucleotide sequence ID" value="XM_015741081.1"/>
</dbReference>
<dbReference type="AlphaFoldDB" id="A0AAJ7BX69"/>
<dbReference type="GeneID" id="107268368"/>
<dbReference type="Proteomes" id="UP000694920">
    <property type="component" value="Unplaced"/>
</dbReference>
<keyword evidence="3" id="KW-1185">Reference proteome</keyword>
<dbReference type="KEGG" id="ccin:107268368"/>